<evidence type="ECO:0000313" key="2">
    <source>
        <dbReference type="Proteomes" id="UP000271587"/>
    </source>
</evidence>
<dbReference type="KEGG" id="cgk:CGERO_04250"/>
<reference evidence="1 2" key="1">
    <citation type="submission" date="2018-11" db="EMBL/GenBank/DDBJ databases">
        <authorList>
            <person name="Kleinhagauer T."/>
            <person name="Glaeser S.P."/>
            <person name="Spergser J."/>
            <person name="Ruckert C."/>
            <person name="Kaempfer P."/>
            <person name="Busse H.-J."/>
        </authorList>
    </citation>
    <scope>NUCLEOTIDE SEQUENCE [LARGE SCALE GENOMIC DNA]</scope>
    <source>
        <strain evidence="1 2">W8</strain>
    </source>
</reference>
<protein>
    <submittedName>
        <fullName evidence="1">Uncharacterized protein</fullName>
    </submittedName>
</protein>
<keyword evidence="2" id="KW-1185">Reference proteome</keyword>
<organism evidence="1 2">
    <name type="scientific">Corynebacterium gerontici</name>
    <dbReference type="NCBI Taxonomy" id="2079234"/>
    <lineage>
        <taxon>Bacteria</taxon>
        <taxon>Bacillati</taxon>
        <taxon>Actinomycetota</taxon>
        <taxon>Actinomycetes</taxon>
        <taxon>Mycobacteriales</taxon>
        <taxon>Corynebacteriaceae</taxon>
        <taxon>Corynebacterium</taxon>
    </lineage>
</organism>
<evidence type="ECO:0000313" key="1">
    <source>
        <dbReference type="EMBL" id="AZA11167.1"/>
    </source>
</evidence>
<proteinExistence type="predicted"/>
<name>A0A3G6IZP5_9CORY</name>
<dbReference type="Proteomes" id="UP000271587">
    <property type="component" value="Chromosome"/>
</dbReference>
<accession>A0A3G6IZP5</accession>
<sequence>MQHSIVEFVAKFQQNINAATGLDSAIPNVTVRGENLWPGSPSELVVYQDPG</sequence>
<dbReference type="EMBL" id="CP033897">
    <property type="protein sequence ID" value="AZA11167.1"/>
    <property type="molecule type" value="Genomic_DNA"/>
</dbReference>
<dbReference type="AlphaFoldDB" id="A0A3G6IZP5"/>
<gene>
    <name evidence="1" type="ORF">CGERO_04250</name>
</gene>